<dbReference type="EMBL" id="AZBU02000006">
    <property type="protein sequence ID" value="TKR72261.1"/>
    <property type="molecule type" value="Genomic_DNA"/>
</dbReference>
<proteinExistence type="predicted"/>
<dbReference type="AlphaFoldDB" id="A0A4U5MRI2"/>
<keyword evidence="2" id="KW-1185">Reference proteome</keyword>
<dbReference type="Proteomes" id="UP000298663">
    <property type="component" value="Unassembled WGS sequence"/>
</dbReference>
<protein>
    <submittedName>
        <fullName evidence="1">Uncharacterized protein</fullName>
    </submittedName>
</protein>
<name>A0A4U5MRI2_STECR</name>
<accession>A0A4U5MRI2</accession>
<comment type="caution">
    <text evidence="1">The sequence shown here is derived from an EMBL/GenBank/DDBJ whole genome shotgun (WGS) entry which is preliminary data.</text>
</comment>
<organism evidence="1 2">
    <name type="scientific">Steinernema carpocapsae</name>
    <name type="common">Entomopathogenic nematode</name>
    <dbReference type="NCBI Taxonomy" id="34508"/>
    <lineage>
        <taxon>Eukaryota</taxon>
        <taxon>Metazoa</taxon>
        <taxon>Ecdysozoa</taxon>
        <taxon>Nematoda</taxon>
        <taxon>Chromadorea</taxon>
        <taxon>Rhabditida</taxon>
        <taxon>Tylenchina</taxon>
        <taxon>Panagrolaimomorpha</taxon>
        <taxon>Strongyloidoidea</taxon>
        <taxon>Steinernematidae</taxon>
        <taxon>Steinernema</taxon>
    </lineage>
</organism>
<evidence type="ECO:0000313" key="1">
    <source>
        <dbReference type="EMBL" id="TKR72261.1"/>
    </source>
</evidence>
<reference evidence="1 2" key="1">
    <citation type="journal article" date="2015" name="Genome Biol.">
        <title>Comparative genomics of Steinernema reveals deeply conserved gene regulatory networks.</title>
        <authorList>
            <person name="Dillman A.R."/>
            <person name="Macchietto M."/>
            <person name="Porter C.F."/>
            <person name="Rogers A."/>
            <person name="Williams B."/>
            <person name="Antoshechkin I."/>
            <person name="Lee M.M."/>
            <person name="Goodwin Z."/>
            <person name="Lu X."/>
            <person name="Lewis E.E."/>
            <person name="Goodrich-Blair H."/>
            <person name="Stock S.P."/>
            <person name="Adams B.J."/>
            <person name="Sternberg P.W."/>
            <person name="Mortazavi A."/>
        </authorList>
    </citation>
    <scope>NUCLEOTIDE SEQUENCE [LARGE SCALE GENOMIC DNA]</scope>
    <source>
        <strain evidence="1 2">ALL</strain>
    </source>
</reference>
<evidence type="ECO:0000313" key="2">
    <source>
        <dbReference type="Proteomes" id="UP000298663"/>
    </source>
</evidence>
<gene>
    <name evidence="1" type="ORF">L596_019735</name>
</gene>
<sequence>MSFEMCEELLSDMHTDMISLGPHCSNDKKIEDIREEAMSDGLCQKCPNGTKAVGFGYGKNFKPLLAGQEVVNSRAGEEVDRSAYSSVWAYELA</sequence>
<reference evidence="1 2" key="2">
    <citation type="journal article" date="2019" name="G3 (Bethesda)">
        <title>Hybrid Assembly of the Genome of the Entomopathogenic Nematode Steinernema carpocapsae Identifies the X-Chromosome.</title>
        <authorList>
            <person name="Serra L."/>
            <person name="Macchietto M."/>
            <person name="Macias-Munoz A."/>
            <person name="McGill C.J."/>
            <person name="Rodriguez I.M."/>
            <person name="Rodriguez B."/>
            <person name="Murad R."/>
            <person name="Mortazavi A."/>
        </authorList>
    </citation>
    <scope>NUCLEOTIDE SEQUENCE [LARGE SCALE GENOMIC DNA]</scope>
    <source>
        <strain evidence="1 2">ALL</strain>
    </source>
</reference>